<proteinExistence type="predicted"/>
<sequence length="198" mass="20715">MAAVLEAVVALSQIFATLSGKIQTGAAGLLSDGKKAWVLLVCCMTGSVNAGTPACAPLDYATTALVQLLGVIKRSVSMEQALLGLSRPRTPMHGLILVCPPRRHCAAAVCVSAGMMTAVIEGVFIGVGCRAAVDTPDSLVLLGLLLSAEGVAEHVTVIAAHRAHQASPNSAFWSLWLPLRIFNRKMERCAVTLFGRNP</sequence>
<dbReference type="Proteomes" id="UP001148737">
    <property type="component" value="Unassembled WGS sequence"/>
</dbReference>
<comment type="caution">
    <text evidence="1">The sequence shown here is derived from an EMBL/GenBank/DDBJ whole genome shotgun (WGS) entry which is preliminary data.</text>
</comment>
<accession>A0ACC1QJG0</accession>
<dbReference type="EMBL" id="JANAKD010001673">
    <property type="protein sequence ID" value="KAJ3477287.1"/>
    <property type="molecule type" value="Genomic_DNA"/>
</dbReference>
<gene>
    <name evidence="1" type="ORF">NLG97_g8880</name>
</gene>
<evidence type="ECO:0000313" key="1">
    <source>
        <dbReference type="EMBL" id="KAJ3477287.1"/>
    </source>
</evidence>
<evidence type="ECO:0000313" key="2">
    <source>
        <dbReference type="Proteomes" id="UP001148737"/>
    </source>
</evidence>
<organism evidence="1 2">
    <name type="scientific">Lecanicillium saksenae</name>
    <dbReference type="NCBI Taxonomy" id="468837"/>
    <lineage>
        <taxon>Eukaryota</taxon>
        <taxon>Fungi</taxon>
        <taxon>Dikarya</taxon>
        <taxon>Ascomycota</taxon>
        <taxon>Pezizomycotina</taxon>
        <taxon>Sordariomycetes</taxon>
        <taxon>Hypocreomycetidae</taxon>
        <taxon>Hypocreales</taxon>
        <taxon>Cordycipitaceae</taxon>
        <taxon>Lecanicillium</taxon>
    </lineage>
</organism>
<name>A0ACC1QJG0_9HYPO</name>
<protein>
    <submittedName>
        <fullName evidence="1">Uncharacterized protein</fullName>
    </submittedName>
</protein>
<reference evidence="1" key="1">
    <citation type="submission" date="2022-07" db="EMBL/GenBank/DDBJ databases">
        <title>Genome Sequence of Lecanicillium saksenae.</title>
        <authorList>
            <person name="Buettner E."/>
        </authorList>
    </citation>
    <scope>NUCLEOTIDE SEQUENCE</scope>
    <source>
        <strain evidence="1">VT-O1</strain>
    </source>
</reference>
<keyword evidence="2" id="KW-1185">Reference proteome</keyword>